<evidence type="ECO:0000256" key="3">
    <source>
        <dbReference type="ARBA" id="ARBA00022692"/>
    </source>
</evidence>
<dbReference type="SMART" id="SM00406">
    <property type="entry name" value="IGv"/>
    <property type="match status" value="2"/>
</dbReference>
<dbReference type="SMART" id="SM00409">
    <property type="entry name" value="IG"/>
    <property type="match status" value="2"/>
</dbReference>
<dbReference type="InterPro" id="IPR013106">
    <property type="entry name" value="Ig_V-set"/>
</dbReference>
<accession>A0AAD5A9M2</accession>
<sequence length="243" mass="27253">VHGPSDPLVAQLRGSVLLPCFTESSLPLEDLQVEWRKMDTNSVVSLFQQGKSRPDLQTQVFRDRAEFFPDEVSKGNFSILLKNVVKEDAGVYRCQVNTTQDTAEVIMEMKEIKHFVVTGADQPVIARDGEDVILNCSVDSHVPASKIEEVTWKKTDGNEVILVLLYQNSEIFPDSSHESYQGRVDFFYSEISKGNFSLQLKDVHMEDKGDFTCEVHTSDMSARTTVVLHGVGNVPGHLYICII</sequence>
<dbReference type="PROSITE" id="PS50835">
    <property type="entry name" value="IG_LIKE"/>
    <property type="match status" value="2"/>
</dbReference>
<feature type="non-terminal residue" evidence="12">
    <location>
        <position position="1"/>
    </location>
</feature>
<dbReference type="EMBL" id="MU565024">
    <property type="protein sequence ID" value="KAI5611677.1"/>
    <property type="molecule type" value="Genomic_DNA"/>
</dbReference>
<dbReference type="GO" id="GO:0042130">
    <property type="term" value="P:negative regulation of T cell proliferation"/>
    <property type="evidence" value="ECO:0007669"/>
    <property type="project" value="TreeGrafter"/>
</dbReference>
<dbReference type="PANTHER" id="PTHR25466:SF14">
    <property type="entry name" value="BUTYROPHILIN SUBFAMILY 2 MEMBER A2-LIKE-RELATED"/>
    <property type="match status" value="1"/>
</dbReference>
<evidence type="ECO:0000313" key="12">
    <source>
        <dbReference type="EMBL" id="KAI5611677.1"/>
    </source>
</evidence>
<evidence type="ECO:0000256" key="4">
    <source>
        <dbReference type="ARBA" id="ARBA00022729"/>
    </source>
</evidence>
<keyword evidence="13" id="KW-1185">Reference proteome</keyword>
<dbReference type="InterPro" id="IPR036179">
    <property type="entry name" value="Ig-like_dom_sf"/>
</dbReference>
<protein>
    <recommendedName>
        <fullName evidence="11">Ig-like domain-containing protein</fullName>
    </recommendedName>
</protein>
<keyword evidence="10" id="KW-0393">Immunoglobulin domain</keyword>
<dbReference type="GO" id="GO:0006955">
    <property type="term" value="P:immune response"/>
    <property type="evidence" value="ECO:0007669"/>
    <property type="project" value="TreeGrafter"/>
</dbReference>
<dbReference type="GO" id="GO:0042102">
    <property type="term" value="P:positive regulation of T cell proliferation"/>
    <property type="evidence" value="ECO:0007669"/>
    <property type="project" value="TreeGrafter"/>
</dbReference>
<keyword evidence="4" id="KW-0732">Signal</keyword>
<name>A0AAD5A9M2_SILAS</name>
<dbReference type="Pfam" id="PF07686">
    <property type="entry name" value="V-set"/>
    <property type="match status" value="2"/>
</dbReference>
<dbReference type="PANTHER" id="PTHR25466">
    <property type="entry name" value="T-LYMPHOCYTE ACTIVATION ANTIGEN"/>
    <property type="match status" value="1"/>
</dbReference>
<keyword evidence="5" id="KW-1133">Transmembrane helix</keyword>
<keyword evidence="2" id="KW-1003">Cell membrane</keyword>
<proteinExistence type="predicted"/>
<dbReference type="InterPro" id="IPR013783">
    <property type="entry name" value="Ig-like_fold"/>
</dbReference>
<evidence type="ECO:0000256" key="5">
    <source>
        <dbReference type="ARBA" id="ARBA00022989"/>
    </source>
</evidence>
<evidence type="ECO:0000256" key="6">
    <source>
        <dbReference type="ARBA" id="ARBA00023136"/>
    </source>
</evidence>
<keyword evidence="6" id="KW-0472">Membrane</keyword>
<dbReference type="SMART" id="SM00408">
    <property type="entry name" value="IGc2"/>
    <property type="match status" value="2"/>
</dbReference>
<evidence type="ECO:0000256" key="8">
    <source>
        <dbReference type="ARBA" id="ARBA00023170"/>
    </source>
</evidence>
<dbReference type="GO" id="GO:0031295">
    <property type="term" value="P:T cell costimulation"/>
    <property type="evidence" value="ECO:0007669"/>
    <property type="project" value="TreeGrafter"/>
</dbReference>
<feature type="domain" description="Ig-like" evidence="11">
    <location>
        <begin position="113"/>
        <end position="227"/>
    </location>
</feature>
<dbReference type="FunFam" id="2.60.40.10:FF:000142">
    <property type="entry name" value="V-set domain-containing T-cell activation inhibitor 1"/>
    <property type="match status" value="2"/>
</dbReference>
<dbReference type="GO" id="GO:0007166">
    <property type="term" value="P:cell surface receptor signaling pathway"/>
    <property type="evidence" value="ECO:0007669"/>
    <property type="project" value="TreeGrafter"/>
</dbReference>
<evidence type="ECO:0000256" key="2">
    <source>
        <dbReference type="ARBA" id="ARBA00022475"/>
    </source>
</evidence>
<evidence type="ECO:0000313" key="13">
    <source>
        <dbReference type="Proteomes" id="UP001205998"/>
    </source>
</evidence>
<evidence type="ECO:0000256" key="7">
    <source>
        <dbReference type="ARBA" id="ARBA00023157"/>
    </source>
</evidence>
<dbReference type="SUPFAM" id="SSF48726">
    <property type="entry name" value="Immunoglobulin"/>
    <property type="match status" value="2"/>
</dbReference>
<feature type="non-terminal residue" evidence="12">
    <location>
        <position position="243"/>
    </location>
</feature>
<keyword evidence="9" id="KW-0325">Glycoprotein</keyword>
<gene>
    <name evidence="12" type="ORF">C0J50_1318</name>
</gene>
<dbReference type="GO" id="GO:0009897">
    <property type="term" value="C:external side of plasma membrane"/>
    <property type="evidence" value="ECO:0007669"/>
    <property type="project" value="TreeGrafter"/>
</dbReference>
<keyword evidence="8" id="KW-0675">Receptor</keyword>
<evidence type="ECO:0000256" key="10">
    <source>
        <dbReference type="ARBA" id="ARBA00023319"/>
    </source>
</evidence>
<dbReference type="InterPro" id="IPR007110">
    <property type="entry name" value="Ig-like_dom"/>
</dbReference>
<dbReference type="Gene3D" id="2.60.40.10">
    <property type="entry name" value="Immunoglobulins"/>
    <property type="match status" value="2"/>
</dbReference>
<feature type="domain" description="Ig-like" evidence="11">
    <location>
        <begin position="1"/>
        <end position="106"/>
    </location>
</feature>
<comment type="subcellular location">
    <subcellularLocation>
        <location evidence="1">Cell membrane</location>
        <topology evidence="1">Single-pass type I membrane protein</topology>
    </subcellularLocation>
</comment>
<dbReference type="GO" id="GO:0071222">
    <property type="term" value="P:cellular response to lipopolysaccharide"/>
    <property type="evidence" value="ECO:0007669"/>
    <property type="project" value="TreeGrafter"/>
</dbReference>
<evidence type="ECO:0000256" key="1">
    <source>
        <dbReference type="ARBA" id="ARBA00004251"/>
    </source>
</evidence>
<keyword evidence="3" id="KW-0812">Transmembrane</keyword>
<evidence type="ECO:0000256" key="9">
    <source>
        <dbReference type="ARBA" id="ARBA00023180"/>
    </source>
</evidence>
<dbReference type="AlphaFoldDB" id="A0AAD5A9M2"/>
<organism evidence="12 13">
    <name type="scientific">Silurus asotus</name>
    <name type="common">Amur catfish</name>
    <name type="synonym">Parasilurus asotus</name>
    <dbReference type="NCBI Taxonomy" id="30991"/>
    <lineage>
        <taxon>Eukaryota</taxon>
        <taxon>Metazoa</taxon>
        <taxon>Chordata</taxon>
        <taxon>Craniata</taxon>
        <taxon>Vertebrata</taxon>
        <taxon>Euteleostomi</taxon>
        <taxon>Actinopterygii</taxon>
        <taxon>Neopterygii</taxon>
        <taxon>Teleostei</taxon>
        <taxon>Ostariophysi</taxon>
        <taxon>Siluriformes</taxon>
        <taxon>Siluridae</taxon>
        <taxon>Silurus</taxon>
    </lineage>
</organism>
<evidence type="ECO:0000259" key="11">
    <source>
        <dbReference type="PROSITE" id="PS50835"/>
    </source>
</evidence>
<dbReference type="InterPro" id="IPR003598">
    <property type="entry name" value="Ig_sub2"/>
</dbReference>
<dbReference type="InterPro" id="IPR003599">
    <property type="entry name" value="Ig_sub"/>
</dbReference>
<dbReference type="InterPro" id="IPR051713">
    <property type="entry name" value="T-cell_Activation_Regulation"/>
</dbReference>
<reference evidence="12" key="1">
    <citation type="submission" date="2018-07" db="EMBL/GenBank/DDBJ databases">
        <title>Comparative genomics of catfishes provides insights into carnivory and benthic adaptation.</title>
        <authorList>
            <person name="Zhang Y."/>
            <person name="Wang D."/>
            <person name="Peng Z."/>
            <person name="Zheng S."/>
            <person name="Shao F."/>
            <person name="Tao W."/>
        </authorList>
    </citation>
    <scope>NUCLEOTIDE SEQUENCE</scope>
    <source>
        <strain evidence="12">Chongqing</strain>
    </source>
</reference>
<keyword evidence="7" id="KW-1015">Disulfide bond</keyword>
<comment type="caution">
    <text evidence="12">The sequence shown here is derived from an EMBL/GenBank/DDBJ whole genome shotgun (WGS) entry which is preliminary data.</text>
</comment>
<dbReference type="Proteomes" id="UP001205998">
    <property type="component" value="Unassembled WGS sequence"/>
</dbReference>